<keyword evidence="7" id="KW-0862">Zinc</keyword>
<dbReference type="CDD" id="cd24067">
    <property type="entry name" value="ASKHA_NBD_ROK_BsFRK-like"/>
    <property type="match status" value="1"/>
</dbReference>
<dbReference type="RefSeq" id="WP_228352421.1">
    <property type="nucleotide sequence ID" value="NZ_JACEGA010000001.1"/>
</dbReference>
<evidence type="ECO:0000256" key="8">
    <source>
        <dbReference type="ARBA" id="ARBA00022840"/>
    </source>
</evidence>
<dbReference type="InterPro" id="IPR043129">
    <property type="entry name" value="ATPase_NBD"/>
</dbReference>
<evidence type="ECO:0000256" key="11">
    <source>
        <dbReference type="ARBA" id="ARBA00038887"/>
    </source>
</evidence>
<dbReference type="InterPro" id="IPR000600">
    <property type="entry name" value="ROK"/>
</dbReference>
<evidence type="ECO:0000256" key="12">
    <source>
        <dbReference type="ARBA" id="ARBA00048451"/>
    </source>
</evidence>
<keyword evidence="14" id="KW-1185">Reference proteome</keyword>
<comment type="similarity">
    <text evidence="2">Belongs to the ROK (NagC/XylR) family.</text>
</comment>
<organism evidence="13 14">
    <name type="scientific">Variimorphobacter saccharofermentans</name>
    <dbReference type="NCBI Taxonomy" id="2755051"/>
    <lineage>
        <taxon>Bacteria</taxon>
        <taxon>Bacillati</taxon>
        <taxon>Bacillota</taxon>
        <taxon>Clostridia</taxon>
        <taxon>Lachnospirales</taxon>
        <taxon>Lachnospiraceae</taxon>
        <taxon>Variimorphobacter</taxon>
    </lineage>
</organism>
<keyword evidence="5" id="KW-0547">Nucleotide-binding</keyword>
<keyword evidence="9" id="KW-0460">Magnesium</keyword>
<dbReference type="InterPro" id="IPR049874">
    <property type="entry name" value="ROK_cs"/>
</dbReference>
<evidence type="ECO:0000256" key="2">
    <source>
        <dbReference type="ARBA" id="ARBA00006479"/>
    </source>
</evidence>
<keyword evidence="4" id="KW-0479">Metal-binding</keyword>
<comment type="cofactor">
    <cofactor evidence="1">
        <name>Mg(2+)</name>
        <dbReference type="ChEBI" id="CHEBI:18420"/>
    </cofactor>
</comment>
<dbReference type="EC" id="2.7.1.4" evidence="11"/>
<dbReference type="SUPFAM" id="SSF53067">
    <property type="entry name" value="Actin-like ATPase domain"/>
    <property type="match status" value="1"/>
</dbReference>
<dbReference type="PROSITE" id="PS01125">
    <property type="entry name" value="ROK"/>
    <property type="match status" value="1"/>
</dbReference>
<comment type="catalytic activity">
    <reaction evidence="12">
        <text>D-fructose + ATP = D-fructose 6-phosphate + ADP + H(+)</text>
        <dbReference type="Rhea" id="RHEA:16125"/>
        <dbReference type="ChEBI" id="CHEBI:15378"/>
        <dbReference type="ChEBI" id="CHEBI:30616"/>
        <dbReference type="ChEBI" id="CHEBI:37721"/>
        <dbReference type="ChEBI" id="CHEBI:61527"/>
        <dbReference type="ChEBI" id="CHEBI:456216"/>
        <dbReference type="EC" id="2.7.1.4"/>
    </reaction>
</comment>
<dbReference type="Pfam" id="PF00480">
    <property type="entry name" value="ROK"/>
    <property type="match status" value="1"/>
</dbReference>
<keyword evidence="8" id="KW-0067">ATP-binding</keyword>
<keyword evidence="3" id="KW-0808">Transferase</keyword>
<gene>
    <name evidence="13" type="ORF">H0486_07505</name>
</gene>
<protein>
    <recommendedName>
        <fullName evidence="11">fructokinase</fullName>
        <ecNumber evidence="11">2.7.1.4</ecNumber>
    </recommendedName>
</protein>
<sequence>MFFGALEAGGTKMVLAIGNENGEIIDQKSIPTRAPAETMNEIITYFRGKEIAALGIGSFGPIDLDRASKTYGYITSTPKLDWRNYDITGTLRNALSIPVGFDTDVNASALGEATWGGLKDVPSGIYITIGTGIGVGVYMNGELLHGMLHPEAGHILLSRHPEDHFGGVCPYHSNCFEGLASGPSIEKRWNKKAYDLKDQPEVWELEAYYIAQGLVNFILTLSPHRIILGGGVMHQEQLFPWIRSQVANLLNGYVQTAQLEDMDTYIVPASLDGNQGIMGCIQLAKLEFNRQH</sequence>
<evidence type="ECO:0000256" key="5">
    <source>
        <dbReference type="ARBA" id="ARBA00022741"/>
    </source>
</evidence>
<keyword evidence="10" id="KW-0119">Carbohydrate metabolism</keyword>
<dbReference type="GO" id="GO:0046872">
    <property type="term" value="F:metal ion binding"/>
    <property type="evidence" value="ECO:0007669"/>
    <property type="project" value="UniProtKB-KW"/>
</dbReference>
<reference evidence="13 14" key="1">
    <citation type="submission" date="2020-07" db="EMBL/GenBank/DDBJ databases">
        <title>Characterization and genome sequencing of isolate MD1, a novel member within the family Lachnospiraceae.</title>
        <authorList>
            <person name="Rettenmaier R."/>
            <person name="Di Bello L."/>
            <person name="Zinser C."/>
            <person name="Scheitz K."/>
            <person name="Liebl W."/>
            <person name="Zverlov V."/>
        </authorList>
    </citation>
    <scope>NUCLEOTIDE SEQUENCE [LARGE SCALE GENOMIC DNA]</scope>
    <source>
        <strain evidence="13 14">MD1</strain>
    </source>
</reference>
<evidence type="ECO:0000256" key="7">
    <source>
        <dbReference type="ARBA" id="ARBA00022833"/>
    </source>
</evidence>
<name>A0A839JZ92_9FIRM</name>
<dbReference type="AlphaFoldDB" id="A0A839JZ92"/>
<accession>A0A839JZ92</accession>
<dbReference type="Proteomes" id="UP000574276">
    <property type="component" value="Unassembled WGS sequence"/>
</dbReference>
<dbReference type="FunFam" id="3.30.420.40:FF:000153">
    <property type="entry name" value="Putative fructokinase"/>
    <property type="match status" value="1"/>
</dbReference>
<evidence type="ECO:0000256" key="1">
    <source>
        <dbReference type="ARBA" id="ARBA00001946"/>
    </source>
</evidence>
<dbReference type="FunFam" id="3.30.420.40:FF:000136">
    <property type="entry name" value="Putative fructokinase"/>
    <property type="match status" value="1"/>
</dbReference>
<dbReference type="EMBL" id="JACEGA010000001">
    <property type="protein sequence ID" value="MBB2182720.1"/>
    <property type="molecule type" value="Genomic_DNA"/>
</dbReference>
<dbReference type="Gene3D" id="3.30.420.40">
    <property type="match status" value="2"/>
</dbReference>
<dbReference type="PANTHER" id="PTHR42742">
    <property type="entry name" value="TRANSCRIPTIONAL REPRESSOR MPRA"/>
    <property type="match status" value="1"/>
</dbReference>
<evidence type="ECO:0000256" key="4">
    <source>
        <dbReference type="ARBA" id="ARBA00022723"/>
    </source>
</evidence>
<evidence type="ECO:0000256" key="10">
    <source>
        <dbReference type="ARBA" id="ARBA00023277"/>
    </source>
</evidence>
<proteinExistence type="inferred from homology"/>
<comment type="caution">
    <text evidence="13">The sequence shown here is derived from an EMBL/GenBank/DDBJ whole genome shotgun (WGS) entry which is preliminary data.</text>
</comment>
<dbReference type="GO" id="GO:0008865">
    <property type="term" value="F:fructokinase activity"/>
    <property type="evidence" value="ECO:0007669"/>
    <property type="project" value="UniProtKB-EC"/>
</dbReference>
<evidence type="ECO:0000256" key="3">
    <source>
        <dbReference type="ARBA" id="ARBA00022679"/>
    </source>
</evidence>
<evidence type="ECO:0000313" key="13">
    <source>
        <dbReference type="EMBL" id="MBB2182720.1"/>
    </source>
</evidence>
<evidence type="ECO:0000256" key="6">
    <source>
        <dbReference type="ARBA" id="ARBA00022777"/>
    </source>
</evidence>
<evidence type="ECO:0000313" key="14">
    <source>
        <dbReference type="Proteomes" id="UP000574276"/>
    </source>
</evidence>
<keyword evidence="6" id="KW-0418">Kinase</keyword>
<evidence type="ECO:0000256" key="9">
    <source>
        <dbReference type="ARBA" id="ARBA00022842"/>
    </source>
</evidence>
<dbReference type="GO" id="GO:0005524">
    <property type="term" value="F:ATP binding"/>
    <property type="evidence" value="ECO:0007669"/>
    <property type="project" value="UniProtKB-KW"/>
</dbReference>
<dbReference type="PANTHER" id="PTHR42742:SF3">
    <property type="entry name" value="FRUCTOKINASE"/>
    <property type="match status" value="1"/>
</dbReference>
<dbReference type="InterPro" id="IPR051804">
    <property type="entry name" value="Carb_Metab_Reg_Kinase/Isom"/>
</dbReference>